<dbReference type="GO" id="GO:0000981">
    <property type="term" value="F:DNA-binding transcription factor activity, RNA polymerase II-specific"/>
    <property type="evidence" value="ECO:0007669"/>
    <property type="project" value="InterPro"/>
</dbReference>
<dbReference type="Gene3D" id="4.10.240.10">
    <property type="entry name" value="Zn(2)-C6 fungal-type DNA-binding domain"/>
    <property type="match status" value="1"/>
</dbReference>
<reference evidence="4 5" key="1">
    <citation type="journal article" date="2016" name="Genome Biol. Evol.">
        <title>Divergent and convergent evolution of fungal pathogenicity.</title>
        <authorList>
            <person name="Shang Y."/>
            <person name="Xiao G."/>
            <person name="Zheng P."/>
            <person name="Cen K."/>
            <person name="Zhan S."/>
            <person name="Wang C."/>
        </authorList>
    </citation>
    <scope>NUCLEOTIDE SEQUENCE [LARGE SCALE GENOMIC DNA]</scope>
    <source>
        <strain evidence="4 5">RCEF 264</strain>
    </source>
</reference>
<feature type="compositionally biased region" description="Low complexity" evidence="2">
    <location>
        <begin position="89"/>
        <end position="98"/>
    </location>
</feature>
<feature type="domain" description="Zn(2)-C6 fungal-type" evidence="3">
    <location>
        <begin position="16"/>
        <end position="45"/>
    </location>
</feature>
<sequence length="609" mass="66323">MVAHPRTAAAARTNTACGSCRFRKVKCSGTHPCAQCAHLGLRCAFSPPAGKRKHGTRGALVKQLKERHAPSPCTSQAALLYPAIRSSSSADSTTTTASPPRIPTRSPADRGGIAGVPPYPANDNTPPSHAAYAPDLFLALVPDYARVVYPVNPIITPDEIRTAVATMHSAAEDAALVYAFAAITIIFIQPSWASAPVGSDGNVSALMADLMQRGLAAHRAAETTQGELAVTVKRIMTCVFLEMSMLSTRLYDRGFVMLREAISLTQTLRVFRYDAAATRTMDRHEVARCQRLYWECFLHERFLYIVSGRPAILPPLSTGPPLADPSIPPNVEAGFGRLIDLFRIMDDTFLRYWCADAAKQHPDPTCQPVPAMTAEWVERKQAELDEEERKTAEVEECLRAAAASASAGCGGGGGGGGCGGGCGTCLSELQRVDIFITRLWLRTLVWQLALSRGLLRSAPPRTAHEGLSLHFPADRLSAQLRGLVCRLESAASIATHGSGILQKLFEITTTIADVLALPPGQMRSPEDVRARMDDLVFLVNFLFRFDKVRQDERDYIREKLGALQQLYGYDFVHVDADSLAVRPTGAEGDHNREGPAEPQPQPWSQLYYC</sequence>
<dbReference type="GO" id="GO:0003677">
    <property type="term" value="F:DNA binding"/>
    <property type="evidence" value="ECO:0007669"/>
    <property type="project" value="UniProtKB-KW"/>
</dbReference>
<keyword evidence="5" id="KW-1185">Reference proteome</keyword>
<organism evidence="4 5">
    <name type="scientific">Niveomyces insectorum RCEF 264</name>
    <dbReference type="NCBI Taxonomy" id="1081102"/>
    <lineage>
        <taxon>Eukaryota</taxon>
        <taxon>Fungi</taxon>
        <taxon>Dikarya</taxon>
        <taxon>Ascomycota</taxon>
        <taxon>Pezizomycotina</taxon>
        <taxon>Sordariomycetes</taxon>
        <taxon>Hypocreomycetidae</taxon>
        <taxon>Hypocreales</taxon>
        <taxon>Cordycipitaceae</taxon>
        <taxon>Niveomyces</taxon>
    </lineage>
</organism>
<feature type="region of interest" description="Disordered" evidence="2">
    <location>
        <begin position="89"/>
        <end position="121"/>
    </location>
</feature>
<accession>A0A167MB46</accession>
<protein>
    <submittedName>
        <fullName evidence="4">Zn(2)-C6 fungal-type DNA-binding domain protein</fullName>
    </submittedName>
</protein>
<dbReference type="InterPro" id="IPR050797">
    <property type="entry name" value="Carb_Metab_Trans_Reg"/>
</dbReference>
<dbReference type="EMBL" id="AZHD01000025">
    <property type="protein sequence ID" value="OAA54156.1"/>
    <property type="molecule type" value="Genomic_DNA"/>
</dbReference>
<keyword evidence="1" id="KW-0539">Nucleus</keyword>
<dbReference type="PROSITE" id="PS00463">
    <property type="entry name" value="ZN2_CY6_FUNGAL_1"/>
    <property type="match status" value="1"/>
</dbReference>
<evidence type="ECO:0000313" key="4">
    <source>
        <dbReference type="EMBL" id="OAA54156.1"/>
    </source>
</evidence>
<evidence type="ECO:0000313" key="5">
    <source>
        <dbReference type="Proteomes" id="UP000076874"/>
    </source>
</evidence>
<dbReference type="OrthoDB" id="2740448at2759"/>
<proteinExistence type="predicted"/>
<dbReference type="CDD" id="cd12148">
    <property type="entry name" value="fungal_TF_MHR"/>
    <property type="match status" value="1"/>
</dbReference>
<evidence type="ECO:0000259" key="3">
    <source>
        <dbReference type="PROSITE" id="PS50048"/>
    </source>
</evidence>
<dbReference type="STRING" id="1081102.A0A167MB46"/>
<dbReference type="GO" id="GO:0008270">
    <property type="term" value="F:zinc ion binding"/>
    <property type="evidence" value="ECO:0007669"/>
    <property type="project" value="InterPro"/>
</dbReference>
<evidence type="ECO:0000256" key="1">
    <source>
        <dbReference type="ARBA" id="ARBA00023242"/>
    </source>
</evidence>
<dbReference type="InterPro" id="IPR001138">
    <property type="entry name" value="Zn2Cys6_DnaBD"/>
</dbReference>
<gene>
    <name evidence="4" type="ORF">SPI_09090</name>
</gene>
<dbReference type="Proteomes" id="UP000076874">
    <property type="component" value="Unassembled WGS sequence"/>
</dbReference>
<evidence type="ECO:0000256" key="2">
    <source>
        <dbReference type="SAM" id="MobiDB-lite"/>
    </source>
</evidence>
<dbReference type="SMART" id="SM00066">
    <property type="entry name" value="GAL4"/>
    <property type="match status" value="1"/>
</dbReference>
<dbReference type="Pfam" id="PF00172">
    <property type="entry name" value="Zn_clus"/>
    <property type="match status" value="1"/>
</dbReference>
<dbReference type="InterPro" id="IPR036864">
    <property type="entry name" value="Zn2-C6_fun-type_DNA-bd_sf"/>
</dbReference>
<dbReference type="PANTHER" id="PTHR31668">
    <property type="entry name" value="GLUCOSE TRANSPORT TRANSCRIPTION REGULATOR RGT1-RELATED-RELATED"/>
    <property type="match status" value="1"/>
</dbReference>
<dbReference type="CDD" id="cd00067">
    <property type="entry name" value="GAL4"/>
    <property type="match status" value="1"/>
</dbReference>
<dbReference type="SUPFAM" id="SSF57701">
    <property type="entry name" value="Zn2/Cys6 DNA-binding domain"/>
    <property type="match status" value="1"/>
</dbReference>
<keyword evidence="4" id="KW-0238">DNA-binding</keyword>
<name>A0A167MB46_9HYPO</name>
<dbReference type="PROSITE" id="PS50048">
    <property type="entry name" value="ZN2_CY6_FUNGAL_2"/>
    <property type="match status" value="1"/>
</dbReference>
<comment type="caution">
    <text evidence="4">The sequence shown here is derived from an EMBL/GenBank/DDBJ whole genome shotgun (WGS) entry which is preliminary data.</text>
</comment>
<dbReference type="AlphaFoldDB" id="A0A167MB46"/>
<dbReference type="PANTHER" id="PTHR31668:SF24">
    <property type="entry name" value="TRANSCRIPTION FACTOR, PUTATIVE-RELATED"/>
    <property type="match status" value="1"/>
</dbReference>
<feature type="region of interest" description="Disordered" evidence="2">
    <location>
        <begin position="582"/>
        <end position="603"/>
    </location>
</feature>